<proteinExistence type="predicted"/>
<dbReference type="InterPro" id="IPR019675">
    <property type="entry name" value="DUF2550"/>
</dbReference>
<evidence type="ECO:0000256" key="1">
    <source>
        <dbReference type="SAM" id="Phobius"/>
    </source>
</evidence>
<dbReference type="EMBL" id="CP104874">
    <property type="protein sequence ID" value="WWF05592.1"/>
    <property type="molecule type" value="Genomic_DNA"/>
</dbReference>
<evidence type="ECO:0000313" key="2">
    <source>
        <dbReference type="EMBL" id="WWF05592.1"/>
    </source>
</evidence>
<sequence>MTALQVVEVLLLAGCLVVALWLVLLWLRRRSIAAHGPVSPCAIRLPESHRWRLGLLRMGSVDLEWFSVGGLTTTPTMAWVREGLEISTPDSDVVSVPGLVDAVSVTLTGPDGRPLVHLALEQKIYPAVRSWLESAPPGRGVNVT</sequence>
<keyword evidence="1" id="KW-0472">Membrane</keyword>
<reference evidence="2 3" key="1">
    <citation type="submission" date="2022-09" db="EMBL/GenBank/DDBJ databases">
        <title>Complete genome sequence of Janibacter terrae strain COS04-44, PCL-degrading bacteria isolated from oil spilled coast.</title>
        <authorList>
            <person name="Park H."/>
            <person name="Kim J.Y."/>
            <person name="An S.H."/>
            <person name="Lee C.M."/>
            <person name="Weon H.-Y."/>
        </authorList>
    </citation>
    <scope>NUCLEOTIDE SEQUENCE [LARGE SCALE GENOMIC DNA]</scope>
    <source>
        <strain evidence="2 3">COS04-44</strain>
    </source>
</reference>
<accession>A0ABZ2FE42</accession>
<keyword evidence="1" id="KW-0812">Transmembrane</keyword>
<name>A0ABZ2FE42_9MICO</name>
<keyword evidence="3" id="KW-1185">Reference proteome</keyword>
<feature type="transmembrane region" description="Helical" evidence="1">
    <location>
        <begin position="6"/>
        <end position="27"/>
    </location>
</feature>
<keyword evidence="1" id="KW-1133">Transmembrane helix</keyword>
<protein>
    <submittedName>
        <fullName evidence="2">DUF2550 domain-containing protein</fullName>
    </submittedName>
</protein>
<gene>
    <name evidence="2" type="ORF">N5P18_01580</name>
</gene>
<evidence type="ECO:0000313" key="3">
    <source>
        <dbReference type="Proteomes" id="UP001381003"/>
    </source>
</evidence>
<dbReference type="Proteomes" id="UP001381003">
    <property type="component" value="Chromosome"/>
</dbReference>
<dbReference type="RefSeq" id="WP_338538474.1">
    <property type="nucleotide sequence ID" value="NZ_CP104874.1"/>
</dbReference>
<organism evidence="2 3">
    <name type="scientific">Janibacter terrae</name>
    <dbReference type="NCBI Taxonomy" id="103817"/>
    <lineage>
        <taxon>Bacteria</taxon>
        <taxon>Bacillati</taxon>
        <taxon>Actinomycetota</taxon>
        <taxon>Actinomycetes</taxon>
        <taxon>Micrococcales</taxon>
        <taxon>Intrasporangiaceae</taxon>
        <taxon>Janibacter</taxon>
    </lineage>
</organism>
<dbReference type="Pfam" id="PF10739">
    <property type="entry name" value="DUF2550"/>
    <property type="match status" value="1"/>
</dbReference>